<dbReference type="InterPro" id="IPR036962">
    <property type="entry name" value="Glyco_hydro_3_N_sf"/>
</dbReference>
<name>M2R1M0_CERS8</name>
<dbReference type="OrthoDB" id="416222at2759"/>
<feature type="region of interest" description="Disordered" evidence="10">
    <location>
        <begin position="72"/>
        <end position="92"/>
    </location>
</feature>
<comment type="subcellular location">
    <subcellularLocation>
        <location evidence="2">Secreted</location>
    </subcellularLocation>
</comment>
<dbReference type="AlphaFoldDB" id="M2R1M0"/>
<evidence type="ECO:0000256" key="9">
    <source>
        <dbReference type="ARBA" id="ARBA00024983"/>
    </source>
</evidence>
<keyword evidence="12" id="KW-1185">Reference proteome</keyword>
<feature type="region of interest" description="Disordered" evidence="10">
    <location>
        <begin position="573"/>
        <end position="593"/>
    </location>
</feature>
<keyword evidence="5" id="KW-0964">Secreted</keyword>
<evidence type="ECO:0000256" key="2">
    <source>
        <dbReference type="ARBA" id="ARBA00004613"/>
    </source>
</evidence>
<dbReference type="GO" id="GO:0005576">
    <property type="term" value="C:extracellular region"/>
    <property type="evidence" value="ECO:0007669"/>
    <property type="project" value="UniProtKB-SubCell"/>
</dbReference>
<keyword evidence="6" id="KW-0732">Signal</keyword>
<comment type="similarity">
    <text evidence="3">Belongs to the glycosyl hydrolase 3 family.</text>
</comment>
<feature type="compositionally biased region" description="Polar residues" evidence="10">
    <location>
        <begin position="38"/>
        <end position="50"/>
    </location>
</feature>
<organism evidence="11 12">
    <name type="scientific">Ceriporiopsis subvermispora (strain B)</name>
    <name type="common">White-rot fungus</name>
    <name type="synonym">Gelatoporia subvermispora</name>
    <dbReference type="NCBI Taxonomy" id="914234"/>
    <lineage>
        <taxon>Eukaryota</taxon>
        <taxon>Fungi</taxon>
        <taxon>Dikarya</taxon>
        <taxon>Basidiomycota</taxon>
        <taxon>Agaricomycotina</taxon>
        <taxon>Agaricomycetes</taxon>
        <taxon>Polyporales</taxon>
        <taxon>Gelatoporiaceae</taxon>
        <taxon>Gelatoporia</taxon>
    </lineage>
</organism>
<evidence type="ECO:0000256" key="1">
    <source>
        <dbReference type="ARBA" id="ARBA00000448"/>
    </source>
</evidence>
<dbReference type="GO" id="GO:0009251">
    <property type="term" value="P:glucan catabolic process"/>
    <property type="evidence" value="ECO:0007669"/>
    <property type="project" value="TreeGrafter"/>
</dbReference>
<evidence type="ECO:0000256" key="7">
    <source>
        <dbReference type="ARBA" id="ARBA00022801"/>
    </source>
</evidence>
<dbReference type="Gene3D" id="3.20.20.300">
    <property type="entry name" value="Glycoside hydrolase, family 3, N-terminal domain"/>
    <property type="match status" value="1"/>
</dbReference>
<feature type="region of interest" description="Disordered" evidence="10">
    <location>
        <begin position="510"/>
        <end position="531"/>
    </location>
</feature>
<dbReference type="GO" id="GO:0008422">
    <property type="term" value="F:beta-glucosidase activity"/>
    <property type="evidence" value="ECO:0007669"/>
    <property type="project" value="UniProtKB-EC"/>
</dbReference>
<dbReference type="PANTHER" id="PTHR42715">
    <property type="entry name" value="BETA-GLUCOSIDASE"/>
    <property type="match status" value="1"/>
</dbReference>
<dbReference type="STRING" id="914234.M2R1M0"/>
<dbReference type="InterPro" id="IPR017853">
    <property type="entry name" value="GH"/>
</dbReference>
<keyword evidence="7" id="KW-0378">Hydrolase</keyword>
<accession>M2R1M0</accession>
<sequence length="659" mass="69088">MLQLEAAIAGSARRARLAAKHARRDRARGPCPRDPSDEGQTPSRASSSGTECGRAPTASFLSSLSYLLAAGSTPADTSDQQRARPPSRNSSAHCSRGVFVFALRVSRTLIPVRRGPAGCSSPRHALFLDATEVLPVAPARQESPHARVRPPLGSVTAASLISTLQRAFAGLSAVSVAWPRPHRDEFCASETKVIANLDHSDGFRSALPPHIAFRRPFCGQLSHRLSSLSWAVHVAEPAVPASVLSSVLSSVLVSAASSASVVPSSAPASAPVSSSAAASSSAPLPTVSLSSALSYIVYPGIVCAFLRARFRVDIHPCVHLRARSTAATGSPSFNSGTGTDTGAHFLPSLFSPTPAGPHADAAHGRMDFGTALLLSGAAAYETVLGLQSCGAQAIAKQSITSISWNTSTWPTTRMCARTARHCTGSSGLEGERGFRESVMSDWSAQHSTLPAVAGFDMAMPGDLDLGSHTSWWGPNLTAFVDTSTIPDSHLDDLIWSRAFWCRGTSSGRTNQTSRLCPSTRSTTSHDPATNQDVDVQGDLWAVVRGPGAAGTALLMHGVLPPNKPKPKNIADFGSDAADASMGPNGLSDRGGDDGDGTDVDWWVVDLQHLHCRRADCGAWFRSGDAEILWSGQIVLANADSGEQQIAVDGNAGDRHNLTL</sequence>
<comment type="function">
    <text evidence="9">Beta-glucosidases are one of a number of cellulolytic enzymes involved in the degradation of cellulosic biomass. Catalyzes the last step releasing glucose from the inhibitory cellobiose.</text>
</comment>
<evidence type="ECO:0000256" key="5">
    <source>
        <dbReference type="ARBA" id="ARBA00022525"/>
    </source>
</evidence>
<reference evidence="11 12" key="1">
    <citation type="journal article" date="2012" name="Proc. Natl. Acad. Sci. U.S.A.">
        <title>Comparative genomics of Ceriporiopsis subvermispora and Phanerochaete chrysosporium provide insight into selective ligninolysis.</title>
        <authorList>
            <person name="Fernandez-Fueyo E."/>
            <person name="Ruiz-Duenas F.J."/>
            <person name="Ferreira P."/>
            <person name="Floudas D."/>
            <person name="Hibbett D.S."/>
            <person name="Canessa P."/>
            <person name="Larrondo L.F."/>
            <person name="James T.Y."/>
            <person name="Seelenfreund D."/>
            <person name="Lobos S."/>
            <person name="Polanco R."/>
            <person name="Tello M."/>
            <person name="Honda Y."/>
            <person name="Watanabe T."/>
            <person name="Watanabe T."/>
            <person name="Ryu J.S."/>
            <person name="Kubicek C.P."/>
            <person name="Schmoll M."/>
            <person name="Gaskell J."/>
            <person name="Hammel K.E."/>
            <person name="St John F.J."/>
            <person name="Vanden Wymelenberg A."/>
            <person name="Sabat G."/>
            <person name="Splinter BonDurant S."/>
            <person name="Syed K."/>
            <person name="Yadav J.S."/>
            <person name="Doddapaneni H."/>
            <person name="Subramanian V."/>
            <person name="Lavin J.L."/>
            <person name="Oguiza J.A."/>
            <person name="Perez G."/>
            <person name="Pisabarro A.G."/>
            <person name="Ramirez L."/>
            <person name="Santoyo F."/>
            <person name="Master E."/>
            <person name="Coutinho P.M."/>
            <person name="Henrissat B."/>
            <person name="Lombard V."/>
            <person name="Magnuson J.K."/>
            <person name="Kuees U."/>
            <person name="Hori C."/>
            <person name="Igarashi K."/>
            <person name="Samejima M."/>
            <person name="Held B.W."/>
            <person name="Barry K.W."/>
            <person name="LaButti K.M."/>
            <person name="Lapidus A."/>
            <person name="Lindquist E.A."/>
            <person name="Lucas S.M."/>
            <person name="Riley R."/>
            <person name="Salamov A.A."/>
            <person name="Hoffmeister D."/>
            <person name="Schwenk D."/>
            <person name="Hadar Y."/>
            <person name="Yarden O."/>
            <person name="de Vries R.P."/>
            <person name="Wiebenga A."/>
            <person name="Stenlid J."/>
            <person name="Eastwood D."/>
            <person name="Grigoriev I.V."/>
            <person name="Berka R.M."/>
            <person name="Blanchette R.A."/>
            <person name="Kersten P."/>
            <person name="Martinez A.T."/>
            <person name="Vicuna R."/>
            <person name="Cullen D."/>
        </authorList>
    </citation>
    <scope>NUCLEOTIDE SEQUENCE [LARGE SCALE GENOMIC DNA]</scope>
    <source>
        <strain evidence="11 12">B</strain>
    </source>
</reference>
<evidence type="ECO:0000256" key="8">
    <source>
        <dbReference type="ARBA" id="ARBA00023295"/>
    </source>
</evidence>
<evidence type="ECO:0000256" key="10">
    <source>
        <dbReference type="SAM" id="MobiDB-lite"/>
    </source>
</evidence>
<evidence type="ECO:0000256" key="6">
    <source>
        <dbReference type="ARBA" id="ARBA00022729"/>
    </source>
</evidence>
<evidence type="ECO:0000256" key="4">
    <source>
        <dbReference type="ARBA" id="ARBA00012744"/>
    </source>
</evidence>
<evidence type="ECO:0000313" key="12">
    <source>
        <dbReference type="Proteomes" id="UP000016930"/>
    </source>
</evidence>
<evidence type="ECO:0000313" key="11">
    <source>
        <dbReference type="EMBL" id="EMD32781.1"/>
    </source>
</evidence>
<feature type="region of interest" description="Disordered" evidence="10">
    <location>
        <begin position="13"/>
        <end position="54"/>
    </location>
</feature>
<dbReference type="EC" id="3.2.1.21" evidence="4"/>
<proteinExistence type="inferred from homology"/>
<dbReference type="SUPFAM" id="SSF51445">
    <property type="entry name" value="(Trans)glycosidases"/>
    <property type="match status" value="1"/>
</dbReference>
<evidence type="ECO:0000256" key="3">
    <source>
        <dbReference type="ARBA" id="ARBA00005336"/>
    </source>
</evidence>
<feature type="compositionally biased region" description="Basic residues" evidence="10">
    <location>
        <begin position="13"/>
        <end position="26"/>
    </location>
</feature>
<gene>
    <name evidence="11" type="ORF">CERSUDRAFT_99158</name>
</gene>
<comment type="catalytic activity">
    <reaction evidence="1">
        <text>Hydrolysis of terminal, non-reducing beta-D-glucosyl residues with release of beta-D-glucose.</text>
        <dbReference type="EC" id="3.2.1.21"/>
    </reaction>
</comment>
<dbReference type="HOGENOM" id="CLU_416177_0_0_1"/>
<dbReference type="InterPro" id="IPR050288">
    <property type="entry name" value="Cellulose_deg_GH3"/>
</dbReference>
<protein>
    <recommendedName>
        <fullName evidence="4">beta-glucosidase</fullName>
        <ecNumber evidence="4">3.2.1.21</ecNumber>
    </recommendedName>
</protein>
<keyword evidence="8" id="KW-0326">Glycosidase</keyword>
<dbReference type="PANTHER" id="PTHR42715:SF12">
    <property type="entry name" value="BETA-GLUCOSIDASE G-RELATED"/>
    <property type="match status" value="1"/>
</dbReference>
<dbReference type="Proteomes" id="UP000016930">
    <property type="component" value="Unassembled WGS sequence"/>
</dbReference>
<dbReference type="EMBL" id="KB445809">
    <property type="protein sequence ID" value="EMD32781.1"/>
    <property type="molecule type" value="Genomic_DNA"/>
</dbReference>